<sequence length="54" mass="6452">MRDLLLKYINCAVFYACRDFGERSPSFPKLSRCYLSRRIITPPEAHVLWVKSRF</sequence>
<accession>A0AAV1YPC9</accession>
<reference evidence="1 2" key="1">
    <citation type="submission" date="2024-04" db="EMBL/GenBank/DDBJ databases">
        <authorList>
            <person name="Rising A."/>
            <person name="Reimegard J."/>
            <person name="Sonavane S."/>
            <person name="Akerstrom W."/>
            <person name="Nylinder S."/>
            <person name="Hedman E."/>
            <person name="Kallberg Y."/>
        </authorList>
    </citation>
    <scope>NUCLEOTIDE SEQUENCE [LARGE SCALE GENOMIC DNA]</scope>
</reference>
<protein>
    <submittedName>
        <fullName evidence="1">Uncharacterized protein</fullName>
    </submittedName>
</protein>
<dbReference type="EMBL" id="CAXIEN010000001">
    <property type="protein sequence ID" value="CAL1260779.1"/>
    <property type="molecule type" value="Genomic_DNA"/>
</dbReference>
<name>A0AAV1YPC9_9ARAC</name>
<gene>
    <name evidence="1" type="ORF">LARSCL_LOCUS32</name>
</gene>
<proteinExistence type="predicted"/>
<evidence type="ECO:0000313" key="2">
    <source>
        <dbReference type="Proteomes" id="UP001497382"/>
    </source>
</evidence>
<comment type="caution">
    <text evidence="1">The sequence shown here is derived from an EMBL/GenBank/DDBJ whole genome shotgun (WGS) entry which is preliminary data.</text>
</comment>
<keyword evidence="2" id="KW-1185">Reference proteome</keyword>
<organism evidence="1 2">
    <name type="scientific">Larinioides sclopetarius</name>
    <dbReference type="NCBI Taxonomy" id="280406"/>
    <lineage>
        <taxon>Eukaryota</taxon>
        <taxon>Metazoa</taxon>
        <taxon>Ecdysozoa</taxon>
        <taxon>Arthropoda</taxon>
        <taxon>Chelicerata</taxon>
        <taxon>Arachnida</taxon>
        <taxon>Araneae</taxon>
        <taxon>Araneomorphae</taxon>
        <taxon>Entelegynae</taxon>
        <taxon>Araneoidea</taxon>
        <taxon>Araneidae</taxon>
        <taxon>Larinioides</taxon>
    </lineage>
</organism>
<evidence type="ECO:0000313" key="1">
    <source>
        <dbReference type="EMBL" id="CAL1260779.1"/>
    </source>
</evidence>
<dbReference type="Proteomes" id="UP001497382">
    <property type="component" value="Unassembled WGS sequence"/>
</dbReference>
<dbReference type="AlphaFoldDB" id="A0AAV1YPC9"/>